<dbReference type="SUPFAM" id="SSF53335">
    <property type="entry name" value="S-adenosyl-L-methionine-dependent methyltransferases"/>
    <property type="match status" value="1"/>
</dbReference>
<dbReference type="AlphaFoldDB" id="A0A4V1CEP6"/>
<dbReference type="PANTHER" id="PTHR43460:SF1">
    <property type="entry name" value="METHYLTRANSFERASE TYPE 11 DOMAIN-CONTAINING PROTEIN"/>
    <property type="match status" value="1"/>
</dbReference>
<gene>
    <name evidence="1" type="ORF">CENDO_07820</name>
</gene>
<dbReference type="PANTHER" id="PTHR43460">
    <property type="entry name" value="METHYLTRANSFERASE"/>
    <property type="match status" value="1"/>
</dbReference>
<proteinExistence type="predicted"/>
<protein>
    <recommendedName>
        <fullName evidence="3">Methyltransferase domain protein</fullName>
    </recommendedName>
</protein>
<reference evidence="1 2" key="1">
    <citation type="submission" date="2019-04" db="EMBL/GenBank/DDBJ databases">
        <title>Corynebacterium endometrii sp. nov., isolated from the uterus of a cow with endometritis.</title>
        <authorList>
            <person name="Ballas P."/>
            <person name="Ruckert C."/>
            <person name="Wagener K."/>
            <person name="Drillich M."/>
            <person name="Kaempfer P."/>
            <person name="Busse H.-J."/>
            <person name="Ehling-Schulz M."/>
        </authorList>
    </citation>
    <scope>NUCLEOTIDE SEQUENCE [LARGE SCALE GENOMIC DNA]</scope>
    <source>
        <strain evidence="1 2">LMM-1653</strain>
    </source>
</reference>
<dbReference type="InterPro" id="IPR029063">
    <property type="entry name" value="SAM-dependent_MTases_sf"/>
</dbReference>
<dbReference type="InterPro" id="IPR052939">
    <property type="entry name" value="23S_rRNA_MeTrnsfrase_RlmA"/>
</dbReference>
<evidence type="ECO:0000313" key="2">
    <source>
        <dbReference type="Proteomes" id="UP000296352"/>
    </source>
</evidence>
<organism evidence="1 2">
    <name type="scientific">Corynebacterium endometrii</name>
    <dbReference type="NCBI Taxonomy" id="2488819"/>
    <lineage>
        <taxon>Bacteria</taxon>
        <taxon>Bacillati</taxon>
        <taxon>Actinomycetota</taxon>
        <taxon>Actinomycetes</taxon>
        <taxon>Mycobacteriales</taxon>
        <taxon>Corynebacteriaceae</taxon>
        <taxon>Corynebacterium</taxon>
    </lineage>
</organism>
<dbReference type="EMBL" id="CP039247">
    <property type="protein sequence ID" value="QCB28838.1"/>
    <property type="molecule type" value="Genomic_DNA"/>
</dbReference>
<dbReference type="Gene3D" id="3.40.50.150">
    <property type="entry name" value="Vaccinia Virus protein VP39"/>
    <property type="match status" value="1"/>
</dbReference>
<keyword evidence="2" id="KW-1185">Reference proteome</keyword>
<evidence type="ECO:0000313" key="1">
    <source>
        <dbReference type="EMBL" id="QCB28838.1"/>
    </source>
</evidence>
<name>A0A4V1CEP6_9CORY</name>
<accession>A0A4V1CEP6</accession>
<dbReference type="Proteomes" id="UP000296352">
    <property type="component" value="Chromosome"/>
</dbReference>
<sequence>MKAKELVGLAGLLRLTLWLTPKAGPLVPPSCASDHGGGFASIADRVSSSEPDWDFDAHCLAAMRSARRVLDLGTGGGERLIAIIEQLGPDVPEIWATEGWEPNIPVATENLKGYGVEVRACDAESGDTIP</sequence>
<dbReference type="KEGG" id="cee:CENDO_07820"/>
<evidence type="ECO:0008006" key="3">
    <source>
        <dbReference type="Google" id="ProtNLM"/>
    </source>
</evidence>